<dbReference type="EMBL" id="ACPB03024378">
    <property type="status" value="NOT_ANNOTATED_CDS"/>
    <property type="molecule type" value="Genomic_DNA"/>
</dbReference>
<dbReference type="InParanoid" id="T1I299"/>
<dbReference type="SUPFAM" id="SSF53098">
    <property type="entry name" value="Ribonuclease H-like"/>
    <property type="match status" value="1"/>
</dbReference>
<dbReference type="GO" id="GO:0003676">
    <property type="term" value="F:nucleic acid binding"/>
    <property type="evidence" value="ECO:0007669"/>
    <property type="project" value="InterPro"/>
</dbReference>
<dbReference type="VEuPathDB" id="VectorBase:RPRC010419"/>
<reference evidence="1" key="1">
    <citation type="submission" date="2015-05" db="UniProtKB">
        <authorList>
            <consortium name="EnsemblMetazoa"/>
        </authorList>
    </citation>
    <scope>IDENTIFICATION</scope>
</reference>
<evidence type="ECO:0000313" key="1">
    <source>
        <dbReference type="EnsemblMetazoa" id="RPRC010419-PA"/>
    </source>
</evidence>
<dbReference type="InterPro" id="IPR012337">
    <property type="entry name" value="RNaseH-like_sf"/>
</dbReference>
<dbReference type="HOGENOM" id="CLU_1350386_0_0_1"/>
<dbReference type="InterPro" id="IPR036397">
    <property type="entry name" value="RNaseH_sf"/>
</dbReference>
<proteinExistence type="predicted"/>
<dbReference type="AlphaFoldDB" id="T1I299"/>
<organism evidence="1 2">
    <name type="scientific">Rhodnius prolixus</name>
    <name type="common">Triatomid bug</name>
    <dbReference type="NCBI Taxonomy" id="13249"/>
    <lineage>
        <taxon>Eukaryota</taxon>
        <taxon>Metazoa</taxon>
        <taxon>Ecdysozoa</taxon>
        <taxon>Arthropoda</taxon>
        <taxon>Hexapoda</taxon>
        <taxon>Insecta</taxon>
        <taxon>Pterygota</taxon>
        <taxon>Neoptera</taxon>
        <taxon>Paraneoptera</taxon>
        <taxon>Hemiptera</taxon>
        <taxon>Heteroptera</taxon>
        <taxon>Panheteroptera</taxon>
        <taxon>Cimicomorpha</taxon>
        <taxon>Reduviidae</taxon>
        <taxon>Triatominae</taxon>
        <taxon>Rhodnius</taxon>
    </lineage>
</organism>
<evidence type="ECO:0008006" key="3">
    <source>
        <dbReference type="Google" id="ProtNLM"/>
    </source>
</evidence>
<dbReference type="STRING" id="13249.T1I299"/>
<dbReference type="Proteomes" id="UP000015103">
    <property type="component" value="Unassembled WGS sequence"/>
</dbReference>
<sequence length="203" mass="22991">MSLKRKWLTLEEKINVLEDFAKTKSSHRQLAESILPVSWNWGNAVLNNFSGHQSNFIGHINITDKVDSLPVIDMVGDSVCPKYSFETPIQVILRSRTEWRVNWTEQCRKRVVWFTDGSKIACGTGAGVYGAKPEILIESALGRYATVFQAEVFAINTCAEENLRMNPRNREVCIFSDSHCFLQNYLFPGLEMQKGPRTTGSAQ</sequence>
<protein>
    <recommendedName>
        <fullName evidence="3">RNase H type-1 domain-containing protein</fullName>
    </recommendedName>
</protein>
<keyword evidence="2" id="KW-1185">Reference proteome</keyword>
<name>T1I299_RHOPR</name>
<accession>T1I299</accession>
<evidence type="ECO:0000313" key="2">
    <source>
        <dbReference type="Proteomes" id="UP000015103"/>
    </source>
</evidence>
<dbReference type="Gene3D" id="3.30.420.10">
    <property type="entry name" value="Ribonuclease H-like superfamily/Ribonuclease H"/>
    <property type="match status" value="1"/>
</dbReference>
<dbReference type="EnsemblMetazoa" id="RPRC010419-RA">
    <property type="protein sequence ID" value="RPRC010419-PA"/>
    <property type="gene ID" value="RPRC010419"/>
</dbReference>